<feature type="chain" id="PRO_5015648229" description="Rap1a immunity protein domain-containing protein" evidence="1">
    <location>
        <begin position="19"/>
        <end position="146"/>
    </location>
</feature>
<proteinExistence type="predicted"/>
<evidence type="ECO:0000259" key="2">
    <source>
        <dbReference type="Pfam" id="PF18602"/>
    </source>
</evidence>
<dbReference type="Pfam" id="PF18602">
    <property type="entry name" value="Rap1a"/>
    <property type="match status" value="1"/>
</dbReference>
<protein>
    <recommendedName>
        <fullName evidence="2">Rap1a immunity protein domain-containing protein</fullName>
    </recommendedName>
</protein>
<reference evidence="3 4" key="1">
    <citation type="submission" date="2018-04" db="EMBL/GenBank/DDBJ databases">
        <title>Active sludge and wastewater microbial communities from Klosterneuburg, Austria.</title>
        <authorList>
            <person name="Wagner M."/>
        </authorList>
    </citation>
    <scope>NUCLEOTIDE SEQUENCE [LARGE SCALE GENOMIC DNA]</scope>
    <source>
        <strain evidence="3 4">Nm49</strain>
    </source>
</reference>
<evidence type="ECO:0000256" key="1">
    <source>
        <dbReference type="SAM" id="SignalP"/>
    </source>
</evidence>
<evidence type="ECO:0000313" key="3">
    <source>
        <dbReference type="EMBL" id="PTQ78517.1"/>
    </source>
</evidence>
<dbReference type="InterPro" id="IPR041238">
    <property type="entry name" value="Rap1a"/>
</dbReference>
<feature type="domain" description="Rap1a immunity protein" evidence="2">
    <location>
        <begin position="21"/>
        <end position="139"/>
    </location>
</feature>
<name>A0A2T5I3V4_9PROT</name>
<organism evidence="3 4">
    <name type="scientific">Nitrosomonas oligotropha</name>
    <dbReference type="NCBI Taxonomy" id="42354"/>
    <lineage>
        <taxon>Bacteria</taxon>
        <taxon>Pseudomonadati</taxon>
        <taxon>Pseudomonadota</taxon>
        <taxon>Betaproteobacteria</taxon>
        <taxon>Nitrosomonadales</taxon>
        <taxon>Nitrosomonadaceae</taxon>
        <taxon>Nitrosomonas</taxon>
    </lineage>
</organism>
<feature type="signal peptide" evidence="1">
    <location>
        <begin position="1"/>
        <end position="18"/>
    </location>
</feature>
<dbReference type="AlphaFoldDB" id="A0A2T5I3V4"/>
<dbReference type="EMBL" id="QAOI01000002">
    <property type="protein sequence ID" value="PTQ78517.1"/>
    <property type="molecule type" value="Genomic_DNA"/>
</dbReference>
<comment type="caution">
    <text evidence="3">The sequence shown here is derived from an EMBL/GenBank/DDBJ whole genome shotgun (WGS) entry which is preliminary data.</text>
</comment>
<gene>
    <name evidence="3" type="ORF">C8R26_10285</name>
</gene>
<dbReference type="RefSeq" id="WP_107802069.1">
    <property type="nucleotide sequence ID" value="NZ_QAOI01000002.1"/>
</dbReference>
<evidence type="ECO:0000313" key="4">
    <source>
        <dbReference type="Proteomes" id="UP000244128"/>
    </source>
</evidence>
<keyword evidence="1" id="KW-0732">Signal</keyword>
<accession>A0A2T5I3V4</accession>
<sequence>MKKLIFFLALTYCPYAIAADGNLIYQNCRSNTKVISTFCQGYIQGLLAAYPWGFGNGMSASRELLEVVGTNDSEILAKYNQIALPIALRIGAGFCTSSSKGLTVEQTTDIVINYLRNNPQVRNRPAYELVMTAMEEAFPLNNCKDQ</sequence>
<dbReference type="Proteomes" id="UP000244128">
    <property type="component" value="Unassembled WGS sequence"/>
</dbReference>